<sequence length="331" mass="36935">MLVINQNQPNVAITINGMPSILLNNNINSISLIENRGFDADTLQIVINDSDGLIELPNRDAEIQIAIGFGINLINKGKFIVDSVMHSGPPDIITIGAHSADFKKELLERKSLLFENKTIQEIVETIAKKHKLESKVAEIYQKIKIKEKSQANESDANLLTRIAEEYDAIATIKNGTLLFLERGAGKTASGESLDTITHNRSDGDQHNYTVSDRDQYTGVEVRFLLSDKAKRQTLIVGEDRRPFKIRKIYNNEKEAKTAADQQFKRLKRSLASVSVNLARGNAELSAESPLKLVGFKTEMDNHNWIVTTITHRIDASNGFVSELQAEVKPKE</sequence>
<evidence type="ECO:0008006" key="3">
    <source>
        <dbReference type="Google" id="ProtNLM"/>
    </source>
</evidence>
<dbReference type="Pfam" id="PF05954">
    <property type="entry name" value="Phage_GPD"/>
    <property type="match status" value="1"/>
</dbReference>
<accession>A0ABY3X233</accession>
<dbReference type="RefSeq" id="WP_242147849.1">
    <property type="nucleotide sequence ID" value="NZ_CP093379.1"/>
</dbReference>
<dbReference type="Gene3D" id="3.55.50.10">
    <property type="entry name" value="Baseplate protein-like domains"/>
    <property type="match status" value="1"/>
</dbReference>
<organism evidence="1 2">
    <name type="scientific">Ignatzschineria rhizosphaerae</name>
    <dbReference type="NCBI Taxonomy" id="2923279"/>
    <lineage>
        <taxon>Bacteria</taxon>
        <taxon>Pseudomonadati</taxon>
        <taxon>Pseudomonadota</taxon>
        <taxon>Gammaproteobacteria</taxon>
        <taxon>Cardiobacteriales</taxon>
        <taxon>Ignatzschineriaceae</taxon>
        <taxon>Ignatzschineria</taxon>
    </lineage>
</organism>
<reference evidence="1 2" key="1">
    <citation type="submission" date="2022-03" db="EMBL/GenBank/DDBJ databases">
        <title>Ignatzschineria rhizosphaerae HR5S32.</title>
        <authorList>
            <person name="Sun J.Q."/>
            <person name="Feng J.Y."/>
        </authorList>
    </citation>
    <scope>NUCLEOTIDE SEQUENCE [LARGE SCALE GENOMIC DNA]</scope>
    <source>
        <strain evidence="1 2">HR5S32</strain>
    </source>
</reference>
<keyword evidence="2" id="KW-1185">Reference proteome</keyword>
<name>A0ABY3X233_9GAMM</name>
<gene>
    <name evidence="1" type="ORF">MMG00_09845</name>
</gene>
<protein>
    <recommendedName>
        <fullName evidence="3">Phage tail protein</fullName>
    </recommendedName>
</protein>
<evidence type="ECO:0000313" key="1">
    <source>
        <dbReference type="EMBL" id="UNM95522.1"/>
    </source>
</evidence>
<proteinExistence type="predicted"/>
<evidence type="ECO:0000313" key="2">
    <source>
        <dbReference type="Proteomes" id="UP000829542"/>
    </source>
</evidence>
<dbReference type="EMBL" id="CP093379">
    <property type="protein sequence ID" value="UNM95522.1"/>
    <property type="molecule type" value="Genomic_DNA"/>
</dbReference>
<dbReference type="Proteomes" id="UP000829542">
    <property type="component" value="Chromosome"/>
</dbReference>
<dbReference type="SUPFAM" id="SSF69279">
    <property type="entry name" value="Phage tail proteins"/>
    <property type="match status" value="1"/>
</dbReference>